<dbReference type="EMBL" id="BNCP01000001">
    <property type="protein sequence ID" value="GIL69148.1"/>
    <property type="molecule type" value="Genomic_DNA"/>
</dbReference>
<sequence length="171" mass="18885">MLCRSRRPVIPNGGSGCLKPGRMCLLLGSSGTGRITLNQVLLARQLVPPVHCHNPHSRHVLLRGRRRWRPSLLAWIQSAWIWCDAPLEGMLTSLDEPLYVRKGDVLIRGLRSAPSGPPCGLPMAPGDRRHLVWDYTMARTLCIVVEVEIGPDGSNCSLTCYTTCVLGLRRG</sequence>
<gene>
    <name evidence="1" type="ORF">Vretifemale_34</name>
</gene>
<dbReference type="Proteomes" id="UP000747110">
    <property type="component" value="Unassembled WGS sequence"/>
</dbReference>
<name>A0A8J4BXG7_9CHLO</name>
<accession>A0A8J4BXG7</accession>
<organism evidence="1 2">
    <name type="scientific">Volvox reticuliferus</name>
    <dbReference type="NCBI Taxonomy" id="1737510"/>
    <lineage>
        <taxon>Eukaryota</taxon>
        <taxon>Viridiplantae</taxon>
        <taxon>Chlorophyta</taxon>
        <taxon>core chlorophytes</taxon>
        <taxon>Chlorophyceae</taxon>
        <taxon>CS clade</taxon>
        <taxon>Chlamydomonadales</taxon>
        <taxon>Volvocaceae</taxon>
        <taxon>Volvox</taxon>
    </lineage>
</organism>
<comment type="caution">
    <text evidence="1">The sequence shown here is derived from an EMBL/GenBank/DDBJ whole genome shotgun (WGS) entry which is preliminary data.</text>
</comment>
<protein>
    <submittedName>
        <fullName evidence="1">Uncharacterized protein</fullName>
    </submittedName>
</protein>
<evidence type="ECO:0000313" key="2">
    <source>
        <dbReference type="Proteomes" id="UP000747110"/>
    </source>
</evidence>
<keyword evidence="2" id="KW-1185">Reference proteome</keyword>
<proteinExistence type="predicted"/>
<reference evidence="1" key="1">
    <citation type="journal article" date="2021" name="Proc. Natl. Acad. Sci. U.S.A.">
        <title>Three genomes in the algal genus Volvox reveal the fate of a haploid sex-determining region after a transition to homothallism.</title>
        <authorList>
            <person name="Yamamoto K."/>
            <person name="Hamaji T."/>
            <person name="Kawai-Toyooka H."/>
            <person name="Matsuzaki R."/>
            <person name="Takahashi F."/>
            <person name="Nishimura Y."/>
            <person name="Kawachi M."/>
            <person name="Noguchi H."/>
            <person name="Minakuchi Y."/>
            <person name="Umen J.G."/>
            <person name="Toyoda A."/>
            <person name="Nozaki H."/>
        </authorList>
    </citation>
    <scope>NUCLEOTIDE SEQUENCE</scope>
    <source>
        <strain evidence="1">NIES-3786</strain>
    </source>
</reference>
<dbReference type="AlphaFoldDB" id="A0A8J4BXG7"/>
<evidence type="ECO:0000313" key="1">
    <source>
        <dbReference type="EMBL" id="GIL69148.1"/>
    </source>
</evidence>